<dbReference type="CDD" id="cd06093">
    <property type="entry name" value="PX_domain"/>
    <property type="match status" value="1"/>
</dbReference>
<dbReference type="Pfam" id="PF01344">
    <property type="entry name" value="Kelch_1"/>
    <property type="match status" value="2"/>
</dbReference>
<proteinExistence type="predicted"/>
<keyword evidence="3" id="KW-1185">Reference proteome</keyword>
<dbReference type="Pfam" id="PF00787">
    <property type="entry name" value="PX"/>
    <property type="match status" value="1"/>
</dbReference>
<dbReference type="EMBL" id="CAJNDS010002296">
    <property type="protein sequence ID" value="CAE7417156.1"/>
    <property type="molecule type" value="Genomic_DNA"/>
</dbReference>
<comment type="caution">
    <text evidence="2">The sequence shown here is derived from an EMBL/GenBank/DDBJ whole genome shotgun (WGS) entry which is preliminary data.</text>
</comment>
<dbReference type="InterPro" id="IPR052392">
    <property type="entry name" value="Kelch-BTB_domain-containing"/>
</dbReference>
<dbReference type="SUPFAM" id="SSF64268">
    <property type="entry name" value="PX domain"/>
    <property type="match status" value="1"/>
</dbReference>
<dbReference type="GO" id="GO:0035091">
    <property type="term" value="F:phosphatidylinositol binding"/>
    <property type="evidence" value="ECO:0007669"/>
    <property type="project" value="InterPro"/>
</dbReference>
<evidence type="ECO:0000259" key="1">
    <source>
        <dbReference type="PROSITE" id="PS50195"/>
    </source>
</evidence>
<dbReference type="Gene3D" id="3.30.1520.10">
    <property type="entry name" value="Phox-like domain"/>
    <property type="match status" value="1"/>
</dbReference>
<dbReference type="Gene3D" id="2.120.10.80">
    <property type="entry name" value="Kelch-type beta propeller"/>
    <property type="match status" value="1"/>
</dbReference>
<dbReference type="AlphaFoldDB" id="A0A812R294"/>
<name>A0A812R294_9DINO</name>
<protein>
    <submittedName>
        <fullName evidence="2">Ivns1abpa protein</fullName>
    </submittedName>
</protein>
<evidence type="ECO:0000313" key="2">
    <source>
        <dbReference type="EMBL" id="CAE7417156.1"/>
    </source>
</evidence>
<dbReference type="OrthoDB" id="45365at2759"/>
<reference evidence="2" key="1">
    <citation type="submission" date="2021-02" db="EMBL/GenBank/DDBJ databases">
        <authorList>
            <person name="Dougan E. K."/>
            <person name="Rhodes N."/>
            <person name="Thang M."/>
            <person name="Chan C."/>
        </authorList>
    </citation>
    <scope>NUCLEOTIDE SEQUENCE</scope>
</reference>
<dbReference type="InterPro" id="IPR001683">
    <property type="entry name" value="PX_dom"/>
</dbReference>
<dbReference type="PANTHER" id="PTHR46375">
    <property type="entry name" value="KELCH REPEAT AND BTB DOMAIN-CONTAINING PROTEIN 13-RELATED"/>
    <property type="match status" value="1"/>
</dbReference>
<dbReference type="SUPFAM" id="SSF117281">
    <property type="entry name" value="Kelch motif"/>
    <property type="match status" value="1"/>
</dbReference>
<dbReference type="SMART" id="SM00612">
    <property type="entry name" value="Kelch"/>
    <property type="match status" value="3"/>
</dbReference>
<dbReference type="PANTHER" id="PTHR46375:SF3">
    <property type="entry name" value="KELCH REPEAT AND BTB DOMAIN-CONTAINING PROTEIN 13"/>
    <property type="match status" value="1"/>
</dbReference>
<accession>A0A812R294</accession>
<dbReference type="Proteomes" id="UP000604046">
    <property type="component" value="Unassembled WGS sequence"/>
</dbReference>
<gene>
    <name evidence="2" type="primary">ivns1abpa</name>
    <name evidence="2" type="ORF">SNAT2548_LOCUS22684</name>
</gene>
<evidence type="ECO:0000313" key="3">
    <source>
        <dbReference type="Proteomes" id="UP000604046"/>
    </source>
</evidence>
<dbReference type="SMART" id="SM00312">
    <property type="entry name" value="PX"/>
    <property type="match status" value="1"/>
</dbReference>
<dbReference type="PROSITE" id="PS50195">
    <property type="entry name" value="PX"/>
    <property type="match status" value="1"/>
</dbReference>
<feature type="domain" description="PX" evidence="1">
    <location>
        <begin position="1"/>
        <end position="120"/>
    </location>
</feature>
<dbReference type="InterPro" id="IPR015915">
    <property type="entry name" value="Kelch-typ_b-propeller"/>
</dbReference>
<organism evidence="2 3">
    <name type="scientific">Symbiodinium natans</name>
    <dbReference type="NCBI Taxonomy" id="878477"/>
    <lineage>
        <taxon>Eukaryota</taxon>
        <taxon>Sar</taxon>
        <taxon>Alveolata</taxon>
        <taxon>Dinophyceae</taxon>
        <taxon>Suessiales</taxon>
        <taxon>Symbiodiniaceae</taxon>
        <taxon>Symbiodinium</taxon>
    </lineage>
</organism>
<sequence length="510" mass="54870">MEPEYVVEVVGHARERTHVKYCIVTTAADGRQWQVYRRFRDLFELHNILRPKLGDSRAALPTRRAYGFGKLLFGQEQDTDFILERQHELQTYLNTTLAADASLSSGSSGLRLFLGLPVLPESLSLEPELSELSLPADVGKWKTRSKLDFRLLRTLFSASLSKERKAHLADVPLSVAELHDVAETISELAGTATTCIFRAASRAVAESVRRSLPGMLVGTARIYVLSSWQGRPPALSLFHLRTRSFEDLPANLSPYSAVASRGGDLFVLTAEDHAGNSGTAWSKPRFLRFDVMRRQWHSLPPRPGEDTTRFALAAAGSAVYAVGGMGRRGVVGSAHRFDVGTGAWQTLPPMNCPRCDVATAVRAGELFVIGGSERTGEASSQVESFHIGAGRWGSGPQLLGPRHSATATSLGGDVFVFGGGAVARDHLLADAVSPPAAERLTAAGWQELAAPALRRHGCGAAAAAGQVLVFGGYASDFAEIDRWDSEASQWETITLPARLRGVCAAAAAVS</sequence>
<dbReference type="InterPro" id="IPR006652">
    <property type="entry name" value="Kelch_1"/>
</dbReference>
<dbReference type="InterPro" id="IPR036871">
    <property type="entry name" value="PX_dom_sf"/>
</dbReference>